<dbReference type="Proteomes" id="UP000784294">
    <property type="component" value="Unassembled WGS sequence"/>
</dbReference>
<keyword evidence="2" id="KW-1185">Reference proteome</keyword>
<dbReference type="EMBL" id="CAAALY010044673">
    <property type="protein sequence ID" value="VEL20090.1"/>
    <property type="molecule type" value="Genomic_DNA"/>
</dbReference>
<accession>A0A3S5A535</accession>
<reference evidence="1" key="1">
    <citation type="submission" date="2018-11" db="EMBL/GenBank/DDBJ databases">
        <authorList>
            <consortium name="Pathogen Informatics"/>
        </authorList>
    </citation>
    <scope>NUCLEOTIDE SEQUENCE</scope>
</reference>
<protein>
    <submittedName>
        <fullName evidence="1">Uncharacterized protein</fullName>
    </submittedName>
</protein>
<gene>
    <name evidence="1" type="ORF">PXEA_LOCUS13530</name>
</gene>
<proteinExistence type="predicted"/>
<evidence type="ECO:0000313" key="1">
    <source>
        <dbReference type="EMBL" id="VEL20090.1"/>
    </source>
</evidence>
<organism evidence="1 2">
    <name type="scientific">Protopolystoma xenopodis</name>
    <dbReference type="NCBI Taxonomy" id="117903"/>
    <lineage>
        <taxon>Eukaryota</taxon>
        <taxon>Metazoa</taxon>
        <taxon>Spiralia</taxon>
        <taxon>Lophotrochozoa</taxon>
        <taxon>Platyhelminthes</taxon>
        <taxon>Monogenea</taxon>
        <taxon>Polyopisthocotylea</taxon>
        <taxon>Polystomatidea</taxon>
        <taxon>Polystomatidae</taxon>
        <taxon>Protopolystoma</taxon>
    </lineage>
</organism>
<sequence>MAQRLIDVLKTLYTEFLRESYPGSEKVCRKKYL</sequence>
<name>A0A3S5A535_9PLAT</name>
<comment type="caution">
    <text evidence="1">The sequence shown here is derived from an EMBL/GenBank/DDBJ whole genome shotgun (WGS) entry which is preliminary data.</text>
</comment>
<dbReference type="AlphaFoldDB" id="A0A3S5A535"/>
<evidence type="ECO:0000313" key="2">
    <source>
        <dbReference type="Proteomes" id="UP000784294"/>
    </source>
</evidence>